<comment type="subcellular location">
    <subcellularLocation>
        <location evidence="1">Cell membrane</location>
        <topology evidence="1">Multi-pass membrane protein</topology>
    </subcellularLocation>
</comment>
<evidence type="ECO:0000256" key="3">
    <source>
        <dbReference type="ARBA" id="ARBA00022475"/>
    </source>
</evidence>
<dbReference type="EMBL" id="CADCWG010000262">
    <property type="protein sequence ID" value="CAA9572285.1"/>
    <property type="molecule type" value="Genomic_DNA"/>
</dbReference>
<feature type="transmembrane region" description="Helical" evidence="7">
    <location>
        <begin position="290"/>
        <end position="311"/>
    </location>
</feature>
<dbReference type="Pfam" id="PF05977">
    <property type="entry name" value="MFS_3"/>
    <property type="match status" value="1"/>
</dbReference>
<sequence length="420" mass="43590">MITVLQQRDFALLWFAGLISLIGDWMLVVALPVTVYELTGSAAATGGLLIAGRLPSLLLGSVAGVFVDRWDRKRTMVVANLVRAPILLLLFAVDSADRVWVVYIVAFAVAAMGQFFRPAENALLPRLVGADLLVPANALNALNDNLSRLVGPAIGGLVAAWFGLGGVAAADAASFLIAAGMIAAISVRTGPERTRPADPTAVAGMWAGVWREWLDGMRLIRSNRALRAIFGVVAISSLGEGVMGTAFWVYIDETLGGGTREAGWLVSAQAVGGMIGAAVIGAWAKTRSPILLLGWGAIGVGLIDLVIFNYPALLPEIWPALALMVVVGVPVTAYGTGYLAALQTEAEDAYRGRVFGALGTTMGLLMIVGAAIAAVATERLGAVAVLTIDSLAYVAAGAFALRTLSAGLATRAGREQLSAP</sequence>
<name>A0A6J4V9M4_9BACT</name>
<feature type="transmembrane region" description="Helical" evidence="7">
    <location>
        <begin position="382"/>
        <end position="401"/>
    </location>
</feature>
<evidence type="ECO:0000256" key="7">
    <source>
        <dbReference type="SAM" id="Phobius"/>
    </source>
</evidence>
<dbReference type="Gene3D" id="1.20.1250.20">
    <property type="entry name" value="MFS general substrate transporter like domains"/>
    <property type="match status" value="1"/>
</dbReference>
<evidence type="ECO:0000313" key="8">
    <source>
        <dbReference type="EMBL" id="CAA9572285.1"/>
    </source>
</evidence>
<gene>
    <name evidence="8" type="ORF">AVDCRST_MAG49-3755</name>
</gene>
<keyword evidence="6 7" id="KW-0472">Membrane</keyword>
<dbReference type="InterPro" id="IPR036259">
    <property type="entry name" value="MFS_trans_sf"/>
</dbReference>
<accession>A0A6J4V9M4</accession>
<protein>
    <submittedName>
        <fullName evidence="8">Uncharacterized MFS-type transporter</fullName>
    </submittedName>
</protein>
<proteinExistence type="predicted"/>
<keyword evidence="4 7" id="KW-0812">Transmembrane</keyword>
<feature type="transmembrane region" description="Helical" evidence="7">
    <location>
        <begin position="228"/>
        <end position="251"/>
    </location>
</feature>
<evidence type="ECO:0000256" key="6">
    <source>
        <dbReference type="ARBA" id="ARBA00023136"/>
    </source>
</evidence>
<dbReference type="AlphaFoldDB" id="A0A6J4V9M4"/>
<dbReference type="InterPro" id="IPR010290">
    <property type="entry name" value="TM_effector"/>
</dbReference>
<dbReference type="SUPFAM" id="SSF103473">
    <property type="entry name" value="MFS general substrate transporter"/>
    <property type="match status" value="1"/>
</dbReference>
<feature type="transmembrane region" description="Helical" evidence="7">
    <location>
        <begin position="354"/>
        <end position="376"/>
    </location>
</feature>
<keyword evidence="3" id="KW-1003">Cell membrane</keyword>
<organism evidence="8">
    <name type="scientific">uncultured Thermomicrobiales bacterium</name>
    <dbReference type="NCBI Taxonomy" id="1645740"/>
    <lineage>
        <taxon>Bacteria</taxon>
        <taxon>Pseudomonadati</taxon>
        <taxon>Thermomicrobiota</taxon>
        <taxon>Thermomicrobia</taxon>
        <taxon>Thermomicrobiales</taxon>
        <taxon>environmental samples</taxon>
    </lineage>
</organism>
<keyword evidence="5 7" id="KW-1133">Transmembrane helix</keyword>
<feature type="transmembrane region" description="Helical" evidence="7">
    <location>
        <begin position="12"/>
        <end position="36"/>
    </location>
</feature>
<feature type="transmembrane region" description="Helical" evidence="7">
    <location>
        <begin position="263"/>
        <end position="283"/>
    </location>
</feature>
<reference evidence="8" key="1">
    <citation type="submission" date="2020-02" db="EMBL/GenBank/DDBJ databases">
        <authorList>
            <person name="Meier V. D."/>
        </authorList>
    </citation>
    <scope>NUCLEOTIDE SEQUENCE</scope>
    <source>
        <strain evidence="8">AVDCRST_MAG49</strain>
    </source>
</reference>
<keyword evidence="2" id="KW-0813">Transport</keyword>
<dbReference type="GO" id="GO:0005886">
    <property type="term" value="C:plasma membrane"/>
    <property type="evidence" value="ECO:0007669"/>
    <property type="project" value="UniProtKB-SubCell"/>
</dbReference>
<feature type="transmembrane region" description="Helical" evidence="7">
    <location>
        <begin position="154"/>
        <end position="185"/>
    </location>
</feature>
<dbReference type="PANTHER" id="PTHR23513:SF18">
    <property type="entry name" value="INTEGRAL MEMBRANE PROTEIN"/>
    <property type="match status" value="1"/>
</dbReference>
<evidence type="ECO:0000256" key="5">
    <source>
        <dbReference type="ARBA" id="ARBA00022989"/>
    </source>
</evidence>
<dbReference type="CDD" id="cd06173">
    <property type="entry name" value="MFS_MefA_like"/>
    <property type="match status" value="1"/>
</dbReference>
<evidence type="ECO:0000256" key="1">
    <source>
        <dbReference type="ARBA" id="ARBA00004651"/>
    </source>
</evidence>
<dbReference type="PANTHER" id="PTHR23513">
    <property type="entry name" value="INTEGRAL MEMBRANE EFFLUX PROTEIN-RELATED"/>
    <property type="match status" value="1"/>
</dbReference>
<feature type="transmembrane region" description="Helical" evidence="7">
    <location>
        <begin position="99"/>
        <end position="116"/>
    </location>
</feature>
<feature type="transmembrane region" description="Helical" evidence="7">
    <location>
        <begin position="317"/>
        <end position="342"/>
    </location>
</feature>
<evidence type="ECO:0000256" key="2">
    <source>
        <dbReference type="ARBA" id="ARBA00022448"/>
    </source>
</evidence>
<evidence type="ECO:0000256" key="4">
    <source>
        <dbReference type="ARBA" id="ARBA00022692"/>
    </source>
</evidence>
<feature type="transmembrane region" description="Helical" evidence="7">
    <location>
        <begin position="42"/>
        <end position="67"/>
    </location>
</feature>